<proteinExistence type="predicted"/>
<dbReference type="Gene3D" id="3.40.50.12440">
    <property type="match status" value="1"/>
</dbReference>
<name>W1XH12_9ZZZZ</name>
<feature type="non-terminal residue" evidence="1">
    <location>
        <position position="1"/>
    </location>
</feature>
<protein>
    <submittedName>
        <fullName evidence="1">Nitrate reductase, alpha subunit</fullName>
    </submittedName>
</protein>
<gene>
    <name evidence="1" type="ORF">Q604_UNBC15847G0001</name>
</gene>
<reference evidence="1" key="1">
    <citation type="submission" date="2013-12" db="EMBL/GenBank/DDBJ databases">
        <title>A Varibaculum cambriense genome reconstructed from a premature infant gut community with otherwise low bacterial novelty that shifts toward anaerobic metabolism during the third week of life.</title>
        <authorList>
            <person name="Brown C.T."/>
            <person name="Sharon I."/>
            <person name="Thomas B.C."/>
            <person name="Castelle C.J."/>
            <person name="Morowitz M.J."/>
            <person name="Banfield J.F."/>
        </authorList>
    </citation>
    <scope>NUCLEOTIDE SEQUENCE</scope>
</reference>
<organism evidence="1">
    <name type="scientific">human gut metagenome</name>
    <dbReference type="NCBI Taxonomy" id="408170"/>
    <lineage>
        <taxon>unclassified sequences</taxon>
        <taxon>metagenomes</taxon>
        <taxon>organismal metagenomes</taxon>
    </lineage>
</organism>
<comment type="caution">
    <text evidence="1">The sequence shown here is derived from an EMBL/GenBank/DDBJ whole genome shotgun (WGS) entry which is preliminary data.</text>
</comment>
<sequence>GRQEEGADFQMVLIDELTNEIVVPNGTMGERHTHPEKWNLRLENRDTGAKIDPRLSVFDQREDVTVVKLPYFGDEEHEGIIERAIPTITVQTV</sequence>
<dbReference type="AlphaFoldDB" id="W1XH12"/>
<feature type="non-terminal residue" evidence="1">
    <location>
        <position position="93"/>
    </location>
</feature>
<evidence type="ECO:0000313" key="1">
    <source>
        <dbReference type="EMBL" id="ETJ29628.1"/>
    </source>
</evidence>
<dbReference type="SUPFAM" id="SSF53706">
    <property type="entry name" value="Formate dehydrogenase/DMSO reductase, domains 1-3"/>
    <property type="match status" value="1"/>
</dbReference>
<accession>W1XH12</accession>
<dbReference type="EMBL" id="AZMM01015847">
    <property type="protein sequence ID" value="ETJ29628.1"/>
    <property type="molecule type" value="Genomic_DNA"/>
</dbReference>